<dbReference type="PANTHER" id="PTHR37984:SF15">
    <property type="entry name" value="INTEGRASE CATALYTIC DOMAIN-CONTAINING PROTEIN"/>
    <property type="match status" value="1"/>
</dbReference>
<dbReference type="SUPFAM" id="SSF57756">
    <property type="entry name" value="Retrovirus zinc finger-like domains"/>
    <property type="match status" value="1"/>
</dbReference>
<dbReference type="OrthoDB" id="5596350at2759"/>
<dbReference type="InterPro" id="IPR036397">
    <property type="entry name" value="RNaseH_sf"/>
</dbReference>
<dbReference type="PANTHER" id="PTHR37984">
    <property type="entry name" value="PROTEIN CBG26694"/>
    <property type="match status" value="1"/>
</dbReference>
<dbReference type="CDD" id="cd00303">
    <property type="entry name" value="retropepsin_like"/>
    <property type="match status" value="1"/>
</dbReference>
<dbReference type="GO" id="GO:0016779">
    <property type="term" value="F:nucleotidyltransferase activity"/>
    <property type="evidence" value="ECO:0007669"/>
    <property type="project" value="UniProtKB-KW"/>
</dbReference>
<dbReference type="InterPro" id="IPR012337">
    <property type="entry name" value="RNaseH-like_sf"/>
</dbReference>
<keyword evidence="5" id="KW-1185">Reference proteome</keyword>
<dbReference type="EMBL" id="LSSM01005873">
    <property type="protein sequence ID" value="OMJ11773.1"/>
    <property type="molecule type" value="Genomic_DNA"/>
</dbReference>
<dbReference type="SUPFAM" id="SSF50630">
    <property type="entry name" value="Acid proteases"/>
    <property type="match status" value="1"/>
</dbReference>
<feature type="domain" description="Integrase catalytic" evidence="3">
    <location>
        <begin position="375"/>
        <end position="548"/>
    </location>
</feature>
<dbReference type="InterPro" id="IPR001584">
    <property type="entry name" value="Integrase_cat-core"/>
</dbReference>
<dbReference type="Gene3D" id="3.30.420.10">
    <property type="entry name" value="Ribonuclease H-like superfamily/Ribonuclease H"/>
    <property type="match status" value="1"/>
</dbReference>
<comment type="caution">
    <text evidence="4">The sequence shown here is derived from an EMBL/GenBank/DDBJ whole genome shotgun (WGS) entry which is preliminary data.</text>
</comment>
<evidence type="ECO:0000259" key="2">
    <source>
        <dbReference type="PROSITE" id="PS50158"/>
    </source>
</evidence>
<dbReference type="GO" id="GO:0015074">
    <property type="term" value="P:DNA integration"/>
    <property type="evidence" value="ECO:0007669"/>
    <property type="project" value="InterPro"/>
</dbReference>
<gene>
    <name evidence="4" type="ORF">AYI69_g9713</name>
</gene>
<dbReference type="GO" id="GO:0004519">
    <property type="term" value="F:endonuclease activity"/>
    <property type="evidence" value="ECO:0007669"/>
    <property type="project" value="UniProtKB-KW"/>
</dbReference>
<proteinExistence type="predicted"/>
<dbReference type="Gene3D" id="2.40.70.10">
    <property type="entry name" value="Acid Proteases"/>
    <property type="match status" value="1"/>
</dbReference>
<reference evidence="5" key="1">
    <citation type="submission" date="2017-01" db="EMBL/GenBank/DDBJ databases">
        <authorList>
            <person name="Wang Y."/>
            <person name="White M."/>
            <person name="Kvist S."/>
            <person name="Moncalvo J.-M."/>
        </authorList>
    </citation>
    <scope>NUCLEOTIDE SEQUENCE [LARGE SCALE GENOMIC DNA]</scope>
    <source>
        <strain evidence="5">ID-206-W2</strain>
    </source>
</reference>
<evidence type="ECO:0000313" key="4">
    <source>
        <dbReference type="EMBL" id="OMJ11773.1"/>
    </source>
</evidence>
<dbReference type="PROSITE" id="PS50158">
    <property type="entry name" value="ZF_CCHC"/>
    <property type="match status" value="1"/>
</dbReference>
<evidence type="ECO:0000259" key="3">
    <source>
        <dbReference type="PROSITE" id="PS50994"/>
    </source>
</evidence>
<dbReference type="SUPFAM" id="SSF53098">
    <property type="entry name" value="Ribonuclease H-like"/>
    <property type="match status" value="1"/>
</dbReference>
<dbReference type="Proteomes" id="UP000187429">
    <property type="component" value="Unassembled WGS sequence"/>
</dbReference>
<name>A0A1R1XAY1_9FUNG</name>
<dbReference type="GO" id="GO:0003676">
    <property type="term" value="F:nucleic acid binding"/>
    <property type="evidence" value="ECO:0007669"/>
    <property type="project" value="InterPro"/>
</dbReference>
<accession>A0A1R1XAY1</accession>
<dbReference type="InterPro" id="IPR021109">
    <property type="entry name" value="Peptidase_aspartic_dom_sf"/>
</dbReference>
<keyword evidence="1" id="KW-0863">Zinc-finger</keyword>
<organism evidence="4 5">
    <name type="scientific">Smittium culicis</name>
    <dbReference type="NCBI Taxonomy" id="133412"/>
    <lineage>
        <taxon>Eukaryota</taxon>
        <taxon>Fungi</taxon>
        <taxon>Fungi incertae sedis</taxon>
        <taxon>Zoopagomycota</taxon>
        <taxon>Kickxellomycotina</taxon>
        <taxon>Harpellomycetes</taxon>
        <taxon>Harpellales</taxon>
        <taxon>Legeriomycetaceae</taxon>
        <taxon>Smittium</taxon>
    </lineage>
</organism>
<evidence type="ECO:0000313" key="5">
    <source>
        <dbReference type="Proteomes" id="UP000187429"/>
    </source>
</evidence>
<keyword evidence="1" id="KW-0479">Metal-binding</keyword>
<dbReference type="PROSITE" id="PS50994">
    <property type="entry name" value="INTEGRASE"/>
    <property type="match status" value="1"/>
</dbReference>
<protein>
    <submittedName>
        <fullName evidence="4">Gag-Pol polyprotein</fullName>
    </submittedName>
</protein>
<feature type="domain" description="CCHC-type" evidence="2">
    <location>
        <begin position="99"/>
        <end position="114"/>
    </location>
</feature>
<dbReference type="InterPro" id="IPR001878">
    <property type="entry name" value="Znf_CCHC"/>
</dbReference>
<dbReference type="GO" id="GO:0005634">
    <property type="term" value="C:nucleus"/>
    <property type="evidence" value="ECO:0007669"/>
    <property type="project" value="UniProtKB-ARBA"/>
</dbReference>
<dbReference type="InterPro" id="IPR036875">
    <property type="entry name" value="Znf_CCHC_sf"/>
</dbReference>
<evidence type="ECO:0000256" key="1">
    <source>
        <dbReference type="PROSITE-ProRule" id="PRU00047"/>
    </source>
</evidence>
<sequence>MVSDALELIREEEELVKMITPNEINTSNEDIEKPKEKKERTIVKTHTIEESPEIVKTLIEGFERMNLNLLEKIGNMNLKSELPKNYSSEFLDQIKKGECFHCKEKGHRKFECPKMNQREKKELGCIDVGKTENMFEIDSIFALEKRKRELKERSEILQKKEKVRKNMSEDSFKIDSKKEFQIPASRVRRKMDIKLAGSTDKYSIRSDLESLNPNINLAQLLNASPSIRKEFLDLFKKIESKEINSIAEDSFNVTNCKALIEIFDNHYVTVIDTGAACSIITMGLLEELGLESDSSQPQIIITADGTKHETMGKVSDVPVKIAGFVFPVDLLIMEKSANSLILGTDWLLKHKANIDLFKEELILPKEDLEVILSLSTKNPRKDRFEENELEYFGIAKEIQVVHQNYKEPNKDAIKLIDKYRDIFVEDLLQLKQTDITEHKIDTGNSNPVRDFGVPEQIISDRGSNFVGEITASLYENLRIKHTPTTAYRPQSNGKVERFHRTLKNILSKTCTNNQEDWDGYVWKVLLSIRTMKNSTTGLSPAELLYGVKLNTPATWMPGSTIEDVEEGLIERVRSIKIDLENLRKVAIDRSVKAKAQMKRNYDQSVVKYVFKMNDMVLRKIDTVQTKFQPLWEGPYKIIHVYQKGTYIIEDSTGKRDLVHGDRLKYYHESRRMVPEIVPAAIRSSLKRFK</sequence>
<dbReference type="AlphaFoldDB" id="A0A1R1XAY1"/>
<dbReference type="Pfam" id="PF08284">
    <property type="entry name" value="RVP_2"/>
    <property type="match status" value="1"/>
</dbReference>
<dbReference type="InterPro" id="IPR050951">
    <property type="entry name" value="Retrovirus_Pol_polyprotein"/>
</dbReference>
<keyword evidence="1" id="KW-0862">Zinc</keyword>
<dbReference type="Gene3D" id="4.10.60.10">
    <property type="entry name" value="Zinc finger, CCHC-type"/>
    <property type="match status" value="1"/>
</dbReference>
<dbReference type="GO" id="GO:0008270">
    <property type="term" value="F:zinc ion binding"/>
    <property type="evidence" value="ECO:0007669"/>
    <property type="project" value="UniProtKB-KW"/>
</dbReference>